<accession>A0ABU3HE29</accession>
<dbReference type="InterPro" id="IPR007730">
    <property type="entry name" value="SPOR-like_dom"/>
</dbReference>
<evidence type="ECO:0000313" key="5">
    <source>
        <dbReference type="Proteomes" id="UP001248709"/>
    </source>
</evidence>
<evidence type="ECO:0000256" key="2">
    <source>
        <dbReference type="SAM" id="Phobius"/>
    </source>
</evidence>
<feature type="compositionally biased region" description="Low complexity" evidence="1">
    <location>
        <begin position="135"/>
        <end position="144"/>
    </location>
</feature>
<dbReference type="InterPro" id="IPR036680">
    <property type="entry name" value="SPOR-like_sf"/>
</dbReference>
<feature type="region of interest" description="Disordered" evidence="1">
    <location>
        <begin position="1"/>
        <end position="68"/>
    </location>
</feature>
<protein>
    <recommendedName>
        <fullName evidence="3">SPOR domain-containing protein</fullName>
    </recommendedName>
</protein>
<feature type="domain" description="SPOR" evidence="3">
    <location>
        <begin position="289"/>
        <end position="356"/>
    </location>
</feature>
<comment type="caution">
    <text evidence="4">The sequence shown here is derived from an EMBL/GenBank/DDBJ whole genome shotgun (WGS) entry which is preliminary data.</text>
</comment>
<dbReference type="Proteomes" id="UP001248709">
    <property type="component" value="Unassembled WGS sequence"/>
</dbReference>
<evidence type="ECO:0000256" key="1">
    <source>
        <dbReference type="SAM" id="MobiDB-lite"/>
    </source>
</evidence>
<evidence type="ECO:0000313" key="4">
    <source>
        <dbReference type="EMBL" id="MDT3429070.1"/>
    </source>
</evidence>
<keyword evidence="2" id="KW-0812">Transmembrane</keyword>
<feature type="compositionally biased region" description="Gly residues" evidence="1">
    <location>
        <begin position="46"/>
        <end position="57"/>
    </location>
</feature>
<organism evidence="4 5">
    <name type="scientific">Paenibacillus forsythiae</name>
    <dbReference type="NCBI Taxonomy" id="365616"/>
    <lineage>
        <taxon>Bacteria</taxon>
        <taxon>Bacillati</taxon>
        <taxon>Bacillota</taxon>
        <taxon>Bacilli</taxon>
        <taxon>Bacillales</taxon>
        <taxon>Paenibacillaceae</taxon>
        <taxon>Paenibacillus</taxon>
    </lineage>
</organism>
<dbReference type="RefSeq" id="WP_156940413.1">
    <property type="nucleotide sequence ID" value="NZ_JAUSUY010000034.1"/>
</dbReference>
<feature type="compositionally biased region" description="Basic and acidic residues" evidence="1">
    <location>
        <begin position="163"/>
        <end position="174"/>
    </location>
</feature>
<keyword evidence="2" id="KW-0472">Membrane</keyword>
<feature type="region of interest" description="Disordered" evidence="1">
    <location>
        <begin position="163"/>
        <end position="216"/>
    </location>
</feature>
<evidence type="ECO:0000259" key="3">
    <source>
        <dbReference type="Pfam" id="PF05036"/>
    </source>
</evidence>
<dbReference type="EMBL" id="JAUSUY010000034">
    <property type="protein sequence ID" value="MDT3429070.1"/>
    <property type="molecule type" value="Genomic_DNA"/>
</dbReference>
<feature type="compositionally biased region" description="Basic and acidic residues" evidence="1">
    <location>
        <begin position="11"/>
        <end position="45"/>
    </location>
</feature>
<keyword evidence="2" id="KW-1133">Transmembrane helix</keyword>
<dbReference type="SUPFAM" id="SSF110997">
    <property type="entry name" value="Sporulation related repeat"/>
    <property type="match status" value="1"/>
</dbReference>
<keyword evidence="5" id="KW-1185">Reference proteome</keyword>
<proteinExistence type="predicted"/>
<feature type="compositionally biased region" description="Basic and acidic residues" evidence="1">
    <location>
        <begin position="110"/>
        <end position="125"/>
    </location>
</feature>
<sequence length="485" mass="50831">MSNGRMTFRFDAGKDKPKELQPESGPDKTKQEQRAEVYSLDEARRTGGGGLKGGGFGPASPWDRMQDREYRLEELEQAYNYKRKTAGLGASHDIGLEEGDPDGARSGGPADDRWDITIIPDREGIAGDPGGPGTGPITEWTPGPSAEGARETDTELLRDAFLRSRPGEDLRAGETEADESYAGFDYGSPSYTAGGGPASGGPRRERTEGPEDGGGYYTTRRNSSWWKFPASVIGAIGIGVLLGYAALTFIGGVDDGGSGGAATPGPASQQNAAGNTASAPAVTVEVAGQSYYLLQYGVFSTPEGAAEARQELANAGLAAGLDPDGGNRVYAGLSPDREQAKLLGNRLKEQGIDLYVKEVSLPPESRLAFGGAGDTVTRYFNTSGQLLSELGSLSASLLGGEPAADTAKVSDLHLQWTEAVKGLEAGLPPEAQAAAKELERSVSRGVSAMNEYSKSKAEGLLWEVQAAMLDMLGGQKRLLAAMEQG</sequence>
<dbReference type="Pfam" id="PF05036">
    <property type="entry name" value="SPOR"/>
    <property type="match status" value="1"/>
</dbReference>
<reference evidence="4 5" key="1">
    <citation type="submission" date="2023-07" db="EMBL/GenBank/DDBJ databases">
        <title>Genomic Encyclopedia of Type Strains, Phase IV (KMG-IV): sequencing the most valuable type-strain genomes for metagenomic binning, comparative biology and taxonomic classification.</title>
        <authorList>
            <person name="Goeker M."/>
        </authorList>
    </citation>
    <scope>NUCLEOTIDE SEQUENCE [LARGE SCALE GENOMIC DNA]</scope>
    <source>
        <strain evidence="4 5">T98</strain>
    </source>
</reference>
<dbReference type="Gene3D" id="3.30.70.1070">
    <property type="entry name" value="Sporulation related repeat"/>
    <property type="match status" value="1"/>
</dbReference>
<name>A0ABU3HE29_9BACL</name>
<feature type="transmembrane region" description="Helical" evidence="2">
    <location>
        <begin position="228"/>
        <end position="247"/>
    </location>
</feature>
<gene>
    <name evidence="4" type="ORF">J2Z22_004669</name>
</gene>
<feature type="region of interest" description="Disordered" evidence="1">
    <location>
        <begin position="86"/>
        <end position="149"/>
    </location>
</feature>